<evidence type="ECO:0000313" key="3">
    <source>
        <dbReference type="Proteomes" id="UP001242045"/>
    </source>
</evidence>
<dbReference type="Proteomes" id="UP001242045">
    <property type="component" value="Unassembled WGS sequence"/>
</dbReference>
<dbReference type="InterPro" id="IPR038461">
    <property type="entry name" value="Schlafen_AlbA_2_dom_sf"/>
</dbReference>
<reference evidence="2" key="1">
    <citation type="submission" date="2023-07" db="EMBL/GenBank/DDBJ databases">
        <title>Sorghum-associated microbial communities from plants grown in Nebraska, USA.</title>
        <authorList>
            <person name="Schachtman D."/>
        </authorList>
    </citation>
    <scope>NUCLEOTIDE SEQUENCE</scope>
    <source>
        <strain evidence="2">DS3754</strain>
    </source>
</reference>
<sequence length="271" mass="29949">MNKIASKSVHESFSRFFEGPTRESLREFLKDNVGELKNCDFKEKWPDLAAVAKHLLGIANVGGGCLIIGVKEGEGGTLEPVGIAELKDKADVVSGIRGFLPEPLLNTVEIADFSYSAAEYPTLTGKRFQVIFVSTEPELLPFVAQRSGLSIRSGAIYIRKEGATEEANYDEVQRVLRQRVSSSAQLQKVSTLKEHLEELKVLYDQIPRAIQTGASPMASASWVKDIAKIASLFVGEYERNPAYPAEDYQAFVLRVVDGKKRVIEKFLGLPK</sequence>
<comment type="caution">
    <text evidence="2">The sequence shown here is derived from an EMBL/GenBank/DDBJ whole genome shotgun (WGS) entry which is preliminary data.</text>
</comment>
<accession>A0AAW8CRT2</accession>
<evidence type="ECO:0000313" key="2">
    <source>
        <dbReference type="EMBL" id="MDP9891263.1"/>
    </source>
</evidence>
<dbReference type="AlphaFoldDB" id="A0AAW8CRT2"/>
<evidence type="ECO:0000259" key="1">
    <source>
        <dbReference type="Pfam" id="PF04326"/>
    </source>
</evidence>
<protein>
    <submittedName>
        <fullName evidence="2">HTH transcriptional regulator</fullName>
    </submittedName>
</protein>
<organism evidence="2 3">
    <name type="scientific">Variovorax boronicumulans</name>
    <dbReference type="NCBI Taxonomy" id="436515"/>
    <lineage>
        <taxon>Bacteria</taxon>
        <taxon>Pseudomonadati</taxon>
        <taxon>Pseudomonadota</taxon>
        <taxon>Betaproteobacteria</taxon>
        <taxon>Burkholderiales</taxon>
        <taxon>Comamonadaceae</taxon>
        <taxon>Variovorax</taxon>
    </lineage>
</organism>
<name>A0AAW8CRT2_9BURK</name>
<proteinExistence type="predicted"/>
<dbReference type="Gene3D" id="3.30.950.30">
    <property type="entry name" value="Schlafen, AAA domain"/>
    <property type="match status" value="1"/>
</dbReference>
<gene>
    <name evidence="2" type="ORF">J2W31_000359</name>
</gene>
<dbReference type="RefSeq" id="WP_307683637.1">
    <property type="nucleotide sequence ID" value="NZ_JAUSRD010000001.1"/>
</dbReference>
<dbReference type="EMBL" id="JAUSRD010000001">
    <property type="protein sequence ID" value="MDP9891263.1"/>
    <property type="molecule type" value="Genomic_DNA"/>
</dbReference>
<dbReference type="Pfam" id="PF04326">
    <property type="entry name" value="SLFN_AlbA_2"/>
    <property type="match status" value="1"/>
</dbReference>
<dbReference type="InterPro" id="IPR007421">
    <property type="entry name" value="Schlafen_AlbA_2_dom"/>
</dbReference>
<feature type="domain" description="Schlafen AlbA-2" evidence="1">
    <location>
        <begin position="37"/>
        <end position="167"/>
    </location>
</feature>